<evidence type="ECO:0000256" key="1">
    <source>
        <dbReference type="ARBA" id="ARBA00022553"/>
    </source>
</evidence>
<evidence type="ECO:0000256" key="6">
    <source>
        <dbReference type="PROSITE-ProRule" id="PRU00169"/>
    </source>
</evidence>
<dbReference type="Pfam" id="PF00072">
    <property type="entry name" value="Response_reg"/>
    <property type="match status" value="1"/>
</dbReference>
<dbReference type="Gene3D" id="3.40.50.2300">
    <property type="match status" value="1"/>
</dbReference>
<dbReference type="GO" id="GO:0000976">
    <property type="term" value="F:transcription cis-regulatory region binding"/>
    <property type="evidence" value="ECO:0007669"/>
    <property type="project" value="TreeGrafter"/>
</dbReference>
<dbReference type="GO" id="GO:0005829">
    <property type="term" value="C:cytosol"/>
    <property type="evidence" value="ECO:0007669"/>
    <property type="project" value="TreeGrafter"/>
</dbReference>
<dbReference type="InterPro" id="IPR039420">
    <property type="entry name" value="WalR-like"/>
</dbReference>
<dbReference type="EMBL" id="PVNK01000286">
    <property type="protein sequence ID" value="PRP90307.1"/>
    <property type="molecule type" value="Genomic_DNA"/>
</dbReference>
<comment type="caution">
    <text evidence="8">The sequence shown here is derived from an EMBL/GenBank/DDBJ whole genome shotgun (WGS) entry which is preliminary data.</text>
</comment>
<name>A0A2S9XBS4_9BACT</name>
<feature type="domain" description="Response regulatory" evidence="7">
    <location>
        <begin position="9"/>
        <end position="134"/>
    </location>
</feature>
<protein>
    <submittedName>
        <fullName evidence="8">Response regulator receiver domain protein</fullName>
    </submittedName>
</protein>
<proteinExistence type="predicted"/>
<dbReference type="RefSeq" id="WP_181198417.1">
    <property type="nucleotide sequence ID" value="NZ_PVNK01000286.1"/>
</dbReference>
<keyword evidence="3" id="KW-0805">Transcription regulation</keyword>
<accession>A0A2S9XBS4</accession>
<keyword evidence="4" id="KW-0238">DNA-binding</keyword>
<dbReference type="Proteomes" id="UP000237968">
    <property type="component" value="Unassembled WGS sequence"/>
</dbReference>
<dbReference type="PANTHER" id="PTHR48111">
    <property type="entry name" value="REGULATOR OF RPOS"/>
    <property type="match status" value="1"/>
</dbReference>
<organism evidence="8 9">
    <name type="scientific">Enhygromyxa salina</name>
    <dbReference type="NCBI Taxonomy" id="215803"/>
    <lineage>
        <taxon>Bacteria</taxon>
        <taxon>Pseudomonadati</taxon>
        <taxon>Myxococcota</taxon>
        <taxon>Polyangia</taxon>
        <taxon>Nannocystales</taxon>
        <taxon>Nannocystaceae</taxon>
        <taxon>Enhygromyxa</taxon>
    </lineage>
</organism>
<evidence type="ECO:0000313" key="8">
    <source>
        <dbReference type="EMBL" id="PRP90307.1"/>
    </source>
</evidence>
<keyword evidence="9" id="KW-1185">Reference proteome</keyword>
<evidence type="ECO:0000256" key="2">
    <source>
        <dbReference type="ARBA" id="ARBA00023012"/>
    </source>
</evidence>
<keyword evidence="1 6" id="KW-0597">Phosphoprotein</keyword>
<keyword evidence="5" id="KW-0804">Transcription</keyword>
<dbReference type="InterPro" id="IPR011006">
    <property type="entry name" value="CheY-like_superfamily"/>
</dbReference>
<evidence type="ECO:0000313" key="9">
    <source>
        <dbReference type="Proteomes" id="UP000237968"/>
    </source>
</evidence>
<evidence type="ECO:0000256" key="3">
    <source>
        <dbReference type="ARBA" id="ARBA00023015"/>
    </source>
</evidence>
<dbReference type="GO" id="GO:0000156">
    <property type="term" value="F:phosphorelay response regulator activity"/>
    <property type="evidence" value="ECO:0007669"/>
    <property type="project" value="TreeGrafter"/>
</dbReference>
<dbReference type="CDD" id="cd00156">
    <property type="entry name" value="REC"/>
    <property type="match status" value="1"/>
</dbReference>
<dbReference type="AlphaFoldDB" id="A0A2S9XBS4"/>
<dbReference type="GO" id="GO:0006355">
    <property type="term" value="P:regulation of DNA-templated transcription"/>
    <property type="evidence" value="ECO:0007669"/>
    <property type="project" value="TreeGrafter"/>
</dbReference>
<evidence type="ECO:0000256" key="5">
    <source>
        <dbReference type="ARBA" id="ARBA00023163"/>
    </source>
</evidence>
<keyword evidence="2" id="KW-0902">Two-component regulatory system</keyword>
<reference evidence="8 9" key="1">
    <citation type="submission" date="2018-03" db="EMBL/GenBank/DDBJ databases">
        <title>Draft Genome Sequences of the Obligatory Marine Myxobacteria Enhygromyxa salina SWB005.</title>
        <authorList>
            <person name="Poehlein A."/>
            <person name="Moghaddam J.A."/>
            <person name="Harms H."/>
            <person name="Alanjari M."/>
            <person name="Koenig G.M."/>
            <person name="Daniel R."/>
            <person name="Schaeberle T.F."/>
        </authorList>
    </citation>
    <scope>NUCLEOTIDE SEQUENCE [LARGE SCALE GENOMIC DNA]</scope>
    <source>
        <strain evidence="8 9">SWB005</strain>
    </source>
</reference>
<evidence type="ECO:0000259" key="7">
    <source>
        <dbReference type="PROSITE" id="PS50110"/>
    </source>
</evidence>
<gene>
    <name evidence="8" type="ORF">ENSA5_66030</name>
</gene>
<dbReference type="PANTHER" id="PTHR48111:SF1">
    <property type="entry name" value="TWO-COMPONENT RESPONSE REGULATOR ORR33"/>
    <property type="match status" value="1"/>
</dbReference>
<dbReference type="SUPFAM" id="SSF52172">
    <property type="entry name" value="CheY-like"/>
    <property type="match status" value="1"/>
</dbReference>
<dbReference type="GO" id="GO:0032993">
    <property type="term" value="C:protein-DNA complex"/>
    <property type="evidence" value="ECO:0007669"/>
    <property type="project" value="TreeGrafter"/>
</dbReference>
<sequence length="278" mass="31282">MTTPHPRPVALVVDRESEQRELTAEILESLGHRLDLASSQREAEDRLRDTLYDYAFVDLDIPWARGRAPRIERGLNLIDHASRLPPARRPGLIATTALGRDHELCRRAFHAGADDFLKKPYDHESEWPAPRVRRLLSVHPRRRGSSSAALAGAGAATSMAEDGPEILLIGNEHRRRCELEIDGQRLALARQQFHLFAHLCAHARRRPRQFLSPREIPGLGTGHRQALGRVRKSLEQQVPGFWPRVSERDGKGGVRLRVRPEAISVAPGLRDELAGLFE</sequence>
<dbReference type="InterPro" id="IPR001789">
    <property type="entry name" value="Sig_transdc_resp-reg_receiver"/>
</dbReference>
<dbReference type="PROSITE" id="PS50110">
    <property type="entry name" value="RESPONSE_REGULATORY"/>
    <property type="match status" value="1"/>
</dbReference>
<evidence type="ECO:0000256" key="4">
    <source>
        <dbReference type="ARBA" id="ARBA00023125"/>
    </source>
</evidence>
<feature type="modified residue" description="4-aspartylphosphate" evidence="6">
    <location>
        <position position="58"/>
    </location>
</feature>